<keyword evidence="4 8" id="KW-0805">Transcription regulation</keyword>
<evidence type="ECO:0000256" key="9">
    <source>
        <dbReference type="SAM" id="MobiDB-lite"/>
    </source>
</evidence>
<feature type="region of interest" description="Disordered" evidence="9">
    <location>
        <begin position="49"/>
        <end position="71"/>
    </location>
</feature>
<comment type="subcellular location">
    <subcellularLocation>
        <location evidence="1 8">Nucleus</location>
    </subcellularLocation>
</comment>
<dbReference type="PANTHER" id="PTHR13114:SF7">
    <property type="entry name" value="MEDIATOR OF RNA POLYMERASE II TRANSCRIPTION SUBUNIT 17"/>
    <property type="match status" value="1"/>
</dbReference>
<name>A0ABQ1ALI6_ASPLE</name>
<evidence type="ECO:0000256" key="1">
    <source>
        <dbReference type="ARBA" id="ARBA00004123"/>
    </source>
</evidence>
<evidence type="ECO:0000256" key="6">
    <source>
        <dbReference type="ARBA" id="ARBA00023242"/>
    </source>
</evidence>
<dbReference type="PANTHER" id="PTHR13114">
    <property type="entry name" value="MEDIATOR OF RNA POLYMERASE II TRANSCRIPTION SUBUNIT 17"/>
    <property type="match status" value="1"/>
</dbReference>
<evidence type="ECO:0000256" key="8">
    <source>
        <dbReference type="RuleBase" id="RU364140"/>
    </source>
</evidence>
<reference evidence="10 11" key="1">
    <citation type="submission" date="2020-01" db="EMBL/GenBank/DDBJ databases">
        <title>Draft genome sequence of Aspergillus lentulus IFM 60648.</title>
        <authorList>
            <person name="Takahashi H."/>
            <person name="Yaguchi T."/>
        </authorList>
    </citation>
    <scope>NUCLEOTIDE SEQUENCE [LARGE SCALE GENOMIC DNA]</scope>
    <source>
        <strain evidence="10 11">IFM 60648</strain>
    </source>
</reference>
<keyword evidence="11" id="KW-1185">Reference proteome</keyword>
<comment type="function">
    <text evidence="8">Component of the Mediator complex, a coactivator involved in the regulated transcription of nearly all RNA polymerase II-dependent genes. Mediator functions as a bridge to convey information from gene-specific regulatory proteins to the basal RNA polymerase II transcription machinery. Mediator is recruited to promoters by direct interactions with regulatory proteins and serves as a scaffold for the assembly of a functional preinitiation complex with RNA polymerase II and the general transcription factors.</text>
</comment>
<dbReference type="Proteomes" id="UP000465220">
    <property type="component" value="Unassembled WGS sequence"/>
</dbReference>
<evidence type="ECO:0000313" key="10">
    <source>
        <dbReference type="EMBL" id="GFF84108.1"/>
    </source>
</evidence>
<dbReference type="Pfam" id="PF10156">
    <property type="entry name" value="Med17"/>
    <property type="match status" value="1"/>
</dbReference>
<evidence type="ECO:0000256" key="4">
    <source>
        <dbReference type="ARBA" id="ARBA00023015"/>
    </source>
</evidence>
<dbReference type="Gene3D" id="6.10.250.2620">
    <property type="match status" value="1"/>
</dbReference>
<gene>
    <name evidence="8" type="primary">MED17</name>
    <name evidence="10" type="ORF">IFM60648_06919</name>
</gene>
<organism evidence="10 11">
    <name type="scientific">Aspergillus lentulus</name>
    <dbReference type="NCBI Taxonomy" id="293939"/>
    <lineage>
        <taxon>Eukaryota</taxon>
        <taxon>Fungi</taxon>
        <taxon>Dikarya</taxon>
        <taxon>Ascomycota</taxon>
        <taxon>Pezizomycotina</taxon>
        <taxon>Eurotiomycetes</taxon>
        <taxon>Eurotiomycetidae</taxon>
        <taxon>Eurotiales</taxon>
        <taxon>Aspergillaceae</taxon>
        <taxon>Aspergillus</taxon>
        <taxon>Aspergillus subgen. Fumigati</taxon>
    </lineage>
</organism>
<dbReference type="InterPro" id="IPR019313">
    <property type="entry name" value="Mediator_Med17"/>
</dbReference>
<feature type="compositionally biased region" description="Basic and acidic residues" evidence="9">
    <location>
        <begin position="49"/>
        <end position="58"/>
    </location>
</feature>
<evidence type="ECO:0000256" key="5">
    <source>
        <dbReference type="ARBA" id="ARBA00023163"/>
    </source>
</evidence>
<dbReference type="EMBL" id="BLKI01000043">
    <property type="protein sequence ID" value="GFF84108.1"/>
    <property type="molecule type" value="Genomic_DNA"/>
</dbReference>
<comment type="caution">
    <text evidence="10">The sequence shown here is derived from an EMBL/GenBank/DDBJ whole genome shotgun (WGS) entry which is preliminary data.</text>
</comment>
<accession>A0ABQ1ALI6</accession>
<evidence type="ECO:0000256" key="7">
    <source>
        <dbReference type="ARBA" id="ARBA00032014"/>
    </source>
</evidence>
<comment type="similarity">
    <text evidence="2 8">Belongs to the Mediator complex subunit 17 family.</text>
</comment>
<keyword evidence="5 8" id="KW-0804">Transcription</keyword>
<evidence type="ECO:0000313" key="11">
    <source>
        <dbReference type="Proteomes" id="UP000465220"/>
    </source>
</evidence>
<comment type="subunit">
    <text evidence="8">Component of the Mediator complex.</text>
</comment>
<evidence type="ECO:0000256" key="2">
    <source>
        <dbReference type="ARBA" id="ARBA00005635"/>
    </source>
</evidence>
<sequence>MADDKFTLPLRPLIEKRDRPDPLPLEIAQINAQWGSFRDVSEESLRAKIEEEKSKEYTTEEEEGEGAGAELDTTERLDQLYKRRAEIIQFAMQAHMEAMFALDFISLLLSKHTPRQAETSMSAYLKQVAPLGSLNSEIISPPPKSEAVVKDTKSVSRGWRLQSFNAAADKLLKSASRLENEVASETRYWHEVLAVKDKGWKLCRLPRQGQTLGVQYGFLEATPIFRDRGLAALRRSEDGALILDKGLVPAKAKTVRVRVKGHGTITGCSRPYRSAAQDPDSIEGRILQARDTLYEEELFHELFREARIMGSQGVTTRQNLVQFPVSEEQDILLDLVDPDQEAYVDGEETKSEEHNVLADALAHSIRILLCYAHRQNLRRRTQPPPPLSPKRRHIPEYHLLRPVMAYLQHSFHVRWLETFMKDVYGVLQSAGLSCSFTATPYSSVNLFNIDRSVPKVEGLIRQFLLPLESTFSADLLTPQSSFKVKTRTNLSVPPFGTHFEISLNLPHYPDVHPPHRIGLQDQAATIITHFIMLDIVAAIESQTSPASSISKTEAKSVSWEPTYPHHGELLAVSTDGKQKKMKVILSRDELVVQTYDVQGVERYSRATPETTPGLQTHTWKAGPTTAPSLMEYVAAVYNGSKESACRRHF</sequence>
<evidence type="ECO:0000256" key="3">
    <source>
        <dbReference type="ARBA" id="ARBA00019610"/>
    </source>
</evidence>
<keyword evidence="6 8" id="KW-0539">Nucleus</keyword>
<protein>
    <recommendedName>
        <fullName evidence="3 8">Mediator of RNA polymerase II transcription subunit 17</fullName>
    </recommendedName>
    <alternativeName>
        <fullName evidence="7 8">Mediator complex subunit 17</fullName>
    </alternativeName>
</protein>
<keyword evidence="8" id="KW-0010">Activator</keyword>
<proteinExistence type="inferred from homology"/>